<proteinExistence type="predicted"/>
<dbReference type="OrthoDB" id="9781034at2"/>
<dbReference type="AlphaFoldDB" id="A4C7M2"/>
<name>A4C7M2_9GAMM</name>
<reference evidence="4 5" key="1">
    <citation type="submission" date="2006-02" db="EMBL/GenBank/DDBJ databases">
        <authorList>
            <person name="Moran M.A."/>
            <person name="Kjelleberg S."/>
            <person name="Egan S."/>
            <person name="Saunders N."/>
            <person name="Thomas T."/>
            <person name="Ferriera S."/>
            <person name="Johnson J."/>
            <person name="Kravitz S."/>
            <person name="Halpern A."/>
            <person name="Remington K."/>
            <person name="Beeson K."/>
            <person name="Tran B."/>
            <person name="Rogers Y.-H."/>
            <person name="Friedman R."/>
            <person name="Venter J.C."/>
        </authorList>
    </citation>
    <scope>NUCLEOTIDE SEQUENCE [LARGE SCALE GENOMIC DNA]</scope>
    <source>
        <strain evidence="4 5">D2</strain>
    </source>
</reference>
<dbReference type="Pfam" id="PF00581">
    <property type="entry name" value="Rhodanese"/>
    <property type="match status" value="2"/>
</dbReference>
<dbReference type="STRING" id="87626.PTD2_14189"/>
<gene>
    <name evidence="4" type="ORF">PTD2_14189</name>
</gene>
<keyword evidence="1 4" id="KW-0808">Transferase</keyword>
<dbReference type="PANTHER" id="PTHR11364">
    <property type="entry name" value="THIOSULFATE SULFERTANSFERASE"/>
    <property type="match status" value="1"/>
</dbReference>
<keyword evidence="2" id="KW-0677">Repeat</keyword>
<dbReference type="PROSITE" id="PS50206">
    <property type="entry name" value="RHODANESE_3"/>
    <property type="match status" value="2"/>
</dbReference>
<comment type="caution">
    <text evidence="4">The sequence shown here is derived from an EMBL/GenBank/DDBJ whole genome shotgun (WGS) entry which is preliminary data.</text>
</comment>
<evidence type="ECO:0000259" key="3">
    <source>
        <dbReference type="PROSITE" id="PS50206"/>
    </source>
</evidence>
<evidence type="ECO:0000313" key="4">
    <source>
        <dbReference type="EMBL" id="EAR29976.1"/>
    </source>
</evidence>
<keyword evidence="4" id="KW-0670">Pyruvate</keyword>
<sequence>MQLPHNLVSCQWLAQHIDDGSLVVFDAGMSPAGSAKPYLAAAIIKGAQRFDFSNHLHDTTNPLPNMMPNAAFFTQAMQAMGVSQTSAVVVYDDQGIYSAARAWWMFKAMGFNNVAVLDGGLPAWLAQQGPVQSAYSSPLAQGNFIAQVQVGLFIDAAQVLNSVADENVMLLDARPANRFSGEQAEPRAGMRAGHIPHSKNLPYPDVIEHGFLRKTAELKALFGLRVPSHVQQLQFSCGSGVTACILALAASELGYTDLAVYDGSWSEWGQRVDLPIDTH</sequence>
<dbReference type="PANTHER" id="PTHR11364:SF27">
    <property type="entry name" value="SULFURTRANSFERASE"/>
    <property type="match status" value="1"/>
</dbReference>
<dbReference type="CDD" id="cd01449">
    <property type="entry name" value="TST_Repeat_2"/>
    <property type="match status" value="1"/>
</dbReference>
<protein>
    <submittedName>
        <fullName evidence="4">Putative 3-mercaptopyruvate sulfurtransferase</fullName>
    </submittedName>
</protein>
<accession>A4C7M2</accession>
<dbReference type="SUPFAM" id="SSF52821">
    <property type="entry name" value="Rhodanese/Cell cycle control phosphatase"/>
    <property type="match status" value="2"/>
</dbReference>
<keyword evidence="5" id="KW-1185">Reference proteome</keyword>
<organism evidence="4 5">
    <name type="scientific">Pseudoalteromonas tunicata D2</name>
    <dbReference type="NCBI Taxonomy" id="87626"/>
    <lineage>
        <taxon>Bacteria</taxon>
        <taxon>Pseudomonadati</taxon>
        <taxon>Pseudomonadota</taxon>
        <taxon>Gammaproteobacteria</taxon>
        <taxon>Alteromonadales</taxon>
        <taxon>Pseudoalteromonadaceae</taxon>
        <taxon>Pseudoalteromonas</taxon>
    </lineage>
</organism>
<dbReference type="FunFam" id="3.40.250.10:FF:000001">
    <property type="entry name" value="Sulfurtransferase"/>
    <property type="match status" value="1"/>
</dbReference>
<dbReference type="SMART" id="SM00450">
    <property type="entry name" value="RHOD"/>
    <property type="match status" value="2"/>
</dbReference>
<dbReference type="HOGENOM" id="CLU_031618_3_0_6"/>
<feature type="domain" description="Rhodanese" evidence="3">
    <location>
        <begin position="164"/>
        <end position="277"/>
    </location>
</feature>
<dbReference type="InterPro" id="IPR036873">
    <property type="entry name" value="Rhodanese-like_dom_sf"/>
</dbReference>
<dbReference type="eggNOG" id="COG2897">
    <property type="taxonomic scope" value="Bacteria"/>
</dbReference>
<evidence type="ECO:0000313" key="5">
    <source>
        <dbReference type="Proteomes" id="UP000006201"/>
    </source>
</evidence>
<dbReference type="GO" id="GO:0004792">
    <property type="term" value="F:thiosulfate-cyanide sulfurtransferase activity"/>
    <property type="evidence" value="ECO:0007669"/>
    <property type="project" value="TreeGrafter"/>
</dbReference>
<dbReference type="RefSeq" id="WP_009837849.1">
    <property type="nucleotide sequence ID" value="NZ_AAOH01000002.1"/>
</dbReference>
<evidence type="ECO:0000256" key="1">
    <source>
        <dbReference type="ARBA" id="ARBA00022679"/>
    </source>
</evidence>
<dbReference type="InterPro" id="IPR001763">
    <property type="entry name" value="Rhodanese-like_dom"/>
</dbReference>
<feature type="domain" description="Rhodanese" evidence="3">
    <location>
        <begin position="44"/>
        <end position="133"/>
    </location>
</feature>
<dbReference type="Proteomes" id="UP000006201">
    <property type="component" value="Unassembled WGS sequence"/>
</dbReference>
<evidence type="ECO:0000256" key="2">
    <source>
        <dbReference type="ARBA" id="ARBA00022737"/>
    </source>
</evidence>
<dbReference type="CDD" id="cd01448">
    <property type="entry name" value="TST_Repeat_1"/>
    <property type="match status" value="1"/>
</dbReference>
<dbReference type="Gene3D" id="3.40.250.10">
    <property type="entry name" value="Rhodanese-like domain"/>
    <property type="match status" value="2"/>
</dbReference>
<dbReference type="EMBL" id="AAOH01000002">
    <property type="protein sequence ID" value="EAR29976.1"/>
    <property type="molecule type" value="Genomic_DNA"/>
</dbReference>
<dbReference type="InterPro" id="IPR045078">
    <property type="entry name" value="TST/MPST-like"/>
</dbReference>